<sequence>MNLQQELNAWIISRIIELSIKQGISIPELARKSELSTTTIQNIISGKTVPKLETIVSIAMVLSGTLDKFFETVDDNIATEVQKYISSDHKP</sequence>
<reference evidence="2" key="1">
    <citation type="journal article" date="2019" name="Nat. Med.">
        <title>A library of human gut bacterial isolates paired with longitudinal multiomics data enables mechanistic microbiome research.</title>
        <authorList>
            <person name="Poyet M."/>
            <person name="Groussin M."/>
            <person name="Gibbons S.M."/>
            <person name="Avila-Pacheco J."/>
            <person name="Jiang X."/>
            <person name="Kearney S.M."/>
            <person name="Perrotta A.R."/>
            <person name="Berdy B."/>
            <person name="Zhao S."/>
            <person name="Lieberman T.D."/>
            <person name="Swanson P.K."/>
            <person name="Smith M."/>
            <person name="Roesemann S."/>
            <person name="Alexander J.E."/>
            <person name="Rich S.A."/>
            <person name="Livny J."/>
            <person name="Vlamakis H."/>
            <person name="Clish C."/>
            <person name="Bullock K."/>
            <person name="Deik A."/>
            <person name="Scott J."/>
            <person name="Pierce K.A."/>
            <person name="Xavier R.J."/>
            <person name="Alm E.J."/>
        </authorList>
    </citation>
    <scope>NUCLEOTIDE SEQUENCE</scope>
    <source>
        <strain evidence="2">BIOML-A32</strain>
    </source>
</reference>
<organism evidence="2">
    <name type="scientific">Bacteroides ovatus</name>
    <dbReference type="NCBI Taxonomy" id="28116"/>
    <lineage>
        <taxon>Bacteria</taxon>
        <taxon>Pseudomonadati</taxon>
        <taxon>Bacteroidota</taxon>
        <taxon>Bacteroidia</taxon>
        <taxon>Bacteroidales</taxon>
        <taxon>Bacteroidaceae</taxon>
        <taxon>Bacteroides</taxon>
    </lineage>
</organism>
<dbReference type="SUPFAM" id="SSF47413">
    <property type="entry name" value="lambda repressor-like DNA-binding domains"/>
    <property type="match status" value="1"/>
</dbReference>
<dbReference type="CDD" id="cd00093">
    <property type="entry name" value="HTH_XRE"/>
    <property type="match status" value="1"/>
</dbReference>
<comment type="caution">
    <text evidence="2">The sequence shown here is derived from an EMBL/GenBank/DDBJ whole genome shotgun (WGS) entry which is preliminary data.</text>
</comment>
<accession>A0A642A6F5</accession>
<dbReference type="EMBL" id="VWGG01000115">
    <property type="protein sequence ID" value="KAA4559782.1"/>
    <property type="molecule type" value="Genomic_DNA"/>
</dbReference>
<dbReference type="SMART" id="SM00530">
    <property type="entry name" value="HTH_XRE"/>
    <property type="match status" value="1"/>
</dbReference>
<dbReference type="GO" id="GO:0003677">
    <property type="term" value="F:DNA binding"/>
    <property type="evidence" value="ECO:0007669"/>
    <property type="project" value="InterPro"/>
</dbReference>
<proteinExistence type="predicted"/>
<dbReference type="AlphaFoldDB" id="A0A642A6F5"/>
<evidence type="ECO:0000259" key="1">
    <source>
        <dbReference type="PROSITE" id="PS50943"/>
    </source>
</evidence>
<dbReference type="InterPro" id="IPR010982">
    <property type="entry name" value="Lambda_DNA-bd_dom_sf"/>
</dbReference>
<evidence type="ECO:0000313" key="2">
    <source>
        <dbReference type="EMBL" id="KAA4559782.1"/>
    </source>
</evidence>
<dbReference type="InterPro" id="IPR001387">
    <property type="entry name" value="Cro/C1-type_HTH"/>
</dbReference>
<dbReference type="Gene3D" id="1.10.260.40">
    <property type="entry name" value="lambda repressor-like DNA-binding domains"/>
    <property type="match status" value="1"/>
</dbReference>
<dbReference type="PROSITE" id="PS50943">
    <property type="entry name" value="HTH_CROC1"/>
    <property type="match status" value="1"/>
</dbReference>
<feature type="domain" description="HTH cro/C1-type" evidence="1">
    <location>
        <begin position="15"/>
        <end position="69"/>
    </location>
</feature>
<protein>
    <submittedName>
        <fullName evidence="2">Helix-turn-helix transcriptional regulator</fullName>
    </submittedName>
</protein>
<dbReference type="Pfam" id="PF01381">
    <property type="entry name" value="HTH_3"/>
    <property type="match status" value="1"/>
</dbReference>
<name>A0A642A6F5_BACOV</name>
<gene>
    <name evidence="2" type="ORF">F3B65_27375</name>
</gene>